<feature type="domain" description="CBS" evidence="4">
    <location>
        <begin position="386"/>
        <end position="443"/>
    </location>
</feature>
<evidence type="ECO:0000313" key="5">
    <source>
        <dbReference type="EMBL" id="KAH7431630.1"/>
    </source>
</evidence>
<keyword evidence="6" id="KW-1185">Reference proteome</keyword>
<dbReference type="InterPro" id="IPR046342">
    <property type="entry name" value="CBS_dom_sf"/>
</dbReference>
<dbReference type="PROSITE" id="PS51371">
    <property type="entry name" value="CBS"/>
    <property type="match status" value="1"/>
</dbReference>
<keyword evidence="1" id="KW-0677">Repeat</keyword>
<dbReference type="Proteomes" id="UP000825935">
    <property type="component" value="Chromosome 8"/>
</dbReference>
<organism evidence="5 6">
    <name type="scientific">Ceratopteris richardii</name>
    <name type="common">Triangle waterfern</name>
    <dbReference type="NCBI Taxonomy" id="49495"/>
    <lineage>
        <taxon>Eukaryota</taxon>
        <taxon>Viridiplantae</taxon>
        <taxon>Streptophyta</taxon>
        <taxon>Embryophyta</taxon>
        <taxon>Tracheophyta</taxon>
        <taxon>Polypodiopsida</taxon>
        <taxon>Polypodiidae</taxon>
        <taxon>Polypodiales</taxon>
        <taxon>Pteridineae</taxon>
        <taxon>Pteridaceae</taxon>
        <taxon>Parkerioideae</taxon>
        <taxon>Ceratopteris</taxon>
    </lineage>
</organism>
<protein>
    <recommendedName>
        <fullName evidence="4">CBS domain-containing protein</fullName>
    </recommendedName>
</protein>
<dbReference type="AlphaFoldDB" id="A0A8T2UAS5"/>
<dbReference type="PANTHER" id="PTHR13780:SF128">
    <property type="entry name" value="CBS DOMAIN-CONTAINING PROTEIN"/>
    <property type="match status" value="1"/>
</dbReference>
<dbReference type="GO" id="GO:0005737">
    <property type="term" value="C:cytoplasm"/>
    <property type="evidence" value="ECO:0007669"/>
    <property type="project" value="TreeGrafter"/>
</dbReference>
<evidence type="ECO:0000259" key="4">
    <source>
        <dbReference type="PROSITE" id="PS51371"/>
    </source>
</evidence>
<dbReference type="Pfam" id="PF00571">
    <property type="entry name" value="CBS"/>
    <property type="match status" value="1"/>
</dbReference>
<comment type="caution">
    <text evidence="5">The sequence shown here is derived from an EMBL/GenBank/DDBJ whole genome shotgun (WGS) entry which is preliminary data.</text>
</comment>
<dbReference type="GO" id="GO:0005634">
    <property type="term" value="C:nucleus"/>
    <property type="evidence" value="ECO:0007669"/>
    <property type="project" value="TreeGrafter"/>
</dbReference>
<sequence>MALALLSHVVADLTLGKPALPWLPSTASVRDAIAALKQLDDVSELSIWGCSTKACSPDLSFIGSVSPASAPGGHRNCLCIGKICMQRVICYLASEKTIIDLQGALNAPVTDLLEHFPPKTVIQHVDPDASLREALDLIVKGAQNLVVPITRRGGHEDRRSLTPKSRISTVSSSIQIPKDHGGQEYCWLTPEDVLRFLLGSISVFSPLPMTSIEDLGLIRTDVRTVKAEEDAYSALEMIKEACHYLSAVGIIDANEADSASSQLIGDISCSMLQTCNEMASLALMVLSAGDFLAFAQDCRNPPQVLVEMIRTRLREKLGLLKDSLNADRGMEKPWSANFLLRKLDMWEESSSEDDESGADSPSGPHDLLHKWHSFHLRSSRKSFTVRSRSGPIFCNPRSSLVAVLLQALAHREHYVWVTEEDDSLLGIVTFRDIITVMFNHINVFT</sequence>
<evidence type="ECO:0000313" key="6">
    <source>
        <dbReference type="Proteomes" id="UP000825935"/>
    </source>
</evidence>
<gene>
    <name evidence="5" type="ORF">KP509_08G057600</name>
</gene>
<evidence type="ECO:0000256" key="2">
    <source>
        <dbReference type="ARBA" id="ARBA00023122"/>
    </source>
</evidence>
<evidence type="ECO:0000256" key="3">
    <source>
        <dbReference type="PROSITE-ProRule" id="PRU00703"/>
    </source>
</evidence>
<dbReference type="Gene3D" id="3.10.580.10">
    <property type="entry name" value="CBS-domain"/>
    <property type="match status" value="1"/>
</dbReference>
<reference evidence="5" key="1">
    <citation type="submission" date="2021-08" db="EMBL/GenBank/DDBJ databases">
        <title>WGS assembly of Ceratopteris richardii.</title>
        <authorList>
            <person name="Marchant D.B."/>
            <person name="Chen G."/>
            <person name="Jenkins J."/>
            <person name="Shu S."/>
            <person name="Leebens-Mack J."/>
            <person name="Grimwood J."/>
            <person name="Schmutz J."/>
            <person name="Soltis P."/>
            <person name="Soltis D."/>
            <person name="Chen Z.-H."/>
        </authorList>
    </citation>
    <scope>NUCLEOTIDE SEQUENCE</scope>
    <source>
        <strain evidence="5">Whitten #5841</strain>
        <tissue evidence="5">Leaf</tissue>
    </source>
</reference>
<accession>A0A8T2UAS5</accession>
<dbReference type="PANTHER" id="PTHR13780">
    <property type="entry name" value="AMP-ACTIVATED PROTEIN KINASE, GAMMA REGULATORY SUBUNIT"/>
    <property type="match status" value="1"/>
</dbReference>
<name>A0A8T2UAS5_CERRI</name>
<proteinExistence type="predicted"/>
<keyword evidence="2 3" id="KW-0129">CBS domain</keyword>
<dbReference type="EMBL" id="CM035413">
    <property type="protein sequence ID" value="KAH7431630.1"/>
    <property type="molecule type" value="Genomic_DNA"/>
</dbReference>
<evidence type="ECO:0000256" key="1">
    <source>
        <dbReference type="ARBA" id="ARBA00022737"/>
    </source>
</evidence>
<dbReference type="InterPro" id="IPR000644">
    <property type="entry name" value="CBS_dom"/>
</dbReference>
<dbReference type="OrthoDB" id="681454at2759"/>
<dbReference type="SUPFAM" id="SSF54631">
    <property type="entry name" value="CBS-domain pair"/>
    <property type="match status" value="1"/>
</dbReference>
<dbReference type="InterPro" id="IPR050511">
    <property type="entry name" value="AMPK_gamma/SDS23_families"/>
</dbReference>
<dbReference type="OMA" id="VFREHLQ"/>